<feature type="domain" description="DCD" evidence="1">
    <location>
        <begin position="21"/>
        <end position="151"/>
    </location>
</feature>
<organism evidence="2 3">
    <name type="scientific">Liquidambar formosana</name>
    <name type="common">Formosan gum</name>
    <dbReference type="NCBI Taxonomy" id="63359"/>
    <lineage>
        <taxon>Eukaryota</taxon>
        <taxon>Viridiplantae</taxon>
        <taxon>Streptophyta</taxon>
        <taxon>Embryophyta</taxon>
        <taxon>Tracheophyta</taxon>
        <taxon>Spermatophyta</taxon>
        <taxon>Magnoliopsida</taxon>
        <taxon>eudicotyledons</taxon>
        <taxon>Gunneridae</taxon>
        <taxon>Pentapetalae</taxon>
        <taxon>Saxifragales</taxon>
        <taxon>Altingiaceae</taxon>
        <taxon>Liquidambar</taxon>
    </lineage>
</organism>
<dbReference type="Pfam" id="PF10539">
    <property type="entry name" value="Dev_Cell_Death"/>
    <property type="match status" value="1"/>
</dbReference>
<proteinExistence type="predicted"/>
<sequence>MGGRTAMEFNYVRKKSVSGSVPDFGAIFMSNRSTKEECFKKKLFGLPPFYADFVKKVKVGMVLFLFEYEQRKLYGVFEATSDGAVNIVPHAYRSSGKQFSAQVRISTIWYCNPLSEHDFHDAIEDNYFAVKKFNFGLSRDQVHRLLWLFDSRKLRIEKTQSLFTESKATEQCCKSLSERRVMKKGRSIAHESISFSEEPESLKISSSSFTAELGDYIPLLSPDDSDSIETGLPFSENNEVESATFIGCKDLSESEMDPMPFLSDALNGGSFRQDVSPESGPCHQDIESSAIAVPLSNVHDCRLKEGAAHSESRGIDCQGHCDSDYNDDYPSVKGLYSDMSERPSVFSRLTLASKTIVQENQDNIRVDISVHKIMEKLQMRHDNWRKKTRKAKPSEHANGANTLKRRTSVFSRLTLASKAIVQEMEDNTQVDKKEHKIVQMLQHYQNHCNKMMGRT</sequence>
<dbReference type="SMART" id="SM00767">
    <property type="entry name" value="DCD"/>
    <property type="match status" value="1"/>
</dbReference>
<dbReference type="Proteomes" id="UP001415857">
    <property type="component" value="Unassembled WGS sequence"/>
</dbReference>
<dbReference type="AlphaFoldDB" id="A0AAP0S7I5"/>
<gene>
    <name evidence="2" type="ORF">L1049_019939</name>
</gene>
<evidence type="ECO:0000313" key="2">
    <source>
        <dbReference type="EMBL" id="KAK9291987.1"/>
    </source>
</evidence>
<dbReference type="PANTHER" id="PTHR46444:SF9">
    <property type="entry name" value="DCD (DEVELOPMENT AND CELL DEATH) DOMAIN PROTEIN"/>
    <property type="match status" value="1"/>
</dbReference>
<keyword evidence="3" id="KW-1185">Reference proteome</keyword>
<accession>A0AAP0S7I5</accession>
<reference evidence="2 3" key="1">
    <citation type="journal article" date="2024" name="Plant J.">
        <title>Genome sequences and population genomics reveal climatic adaptation and genomic divergence between two closely related sweetgum species.</title>
        <authorList>
            <person name="Xu W.Q."/>
            <person name="Ren C.Q."/>
            <person name="Zhang X.Y."/>
            <person name="Comes H.P."/>
            <person name="Liu X.H."/>
            <person name="Li Y.G."/>
            <person name="Kettle C.J."/>
            <person name="Jalonen R."/>
            <person name="Gaisberger H."/>
            <person name="Ma Y.Z."/>
            <person name="Qiu Y.X."/>
        </authorList>
    </citation>
    <scope>NUCLEOTIDE SEQUENCE [LARGE SCALE GENOMIC DNA]</scope>
    <source>
        <strain evidence="2">Hangzhou</strain>
    </source>
</reference>
<dbReference type="InterPro" id="IPR013989">
    <property type="entry name" value="Dev_and_cell_death_domain"/>
</dbReference>
<dbReference type="EMBL" id="JBBPBK010000001">
    <property type="protein sequence ID" value="KAK9291987.1"/>
    <property type="molecule type" value="Genomic_DNA"/>
</dbReference>
<protein>
    <recommendedName>
        <fullName evidence="1">DCD domain-containing protein</fullName>
    </recommendedName>
</protein>
<evidence type="ECO:0000259" key="1">
    <source>
        <dbReference type="PROSITE" id="PS51222"/>
    </source>
</evidence>
<dbReference type="PANTHER" id="PTHR46444">
    <property type="entry name" value="DCD (DEVELOPMENT AND CELL DEATH) DOMAIN PROTEIN-RELATED"/>
    <property type="match status" value="1"/>
</dbReference>
<dbReference type="PROSITE" id="PS51222">
    <property type="entry name" value="DCD"/>
    <property type="match status" value="1"/>
</dbReference>
<name>A0AAP0S7I5_LIQFO</name>
<comment type="caution">
    <text evidence="2">The sequence shown here is derived from an EMBL/GenBank/DDBJ whole genome shotgun (WGS) entry which is preliminary data.</text>
</comment>
<evidence type="ECO:0000313" key="3">
    <source>
        <dbReference type="Proteomes" id="UP001415857"/>
    </source>
</evidence>